<comment type="pathway">
    <text evidence="5 8">Amino-acid biosynthesis; L-lysine biosynthesis via DAP pathway; L-lysine from DL-2,6-diaminopimelate: step 1/1.</text>
</comment>
<comment type="subunit">
    <text evidence="5">Homodimer.</text>
</comment>
<dbReference type="GO" id="GO:0008836">
    <property type="term" value="F:diaminopimelate decarboxylase activity"/>
    <property type="evidence" value="ECO:0007669"/>
    <property type="project" value="UniProtKB-UniRule"/>
</dbReference>
<accession>A0A3P3XMF1</accession>
<dbReference type="Gene3D" id="3.20.20.10">
    <property type="entry name" value="Alanine racemase"/>
    <property type="match status" value="1"/>
</dbReference>
<reference evidence="11" key="1">
    <citation type="submission" date="2017-02" db="EMBL/GenBank/DDBJ databases">
        <authorList>
            <person name="Regsiter A."/>
            <person name="William W."/>
        </authorList>
    </citation>
    <scope>NUCLEOTIDE SEQUENCE</scope>
    <source>
        <strain evidence="11">BdmA 4</strain>
    </source>
</reference>
<dbReference type="InterPro" id="IPR000183">
    <property type="entry name" value="Orn/DAP/Arg_de-COase"/>
</dbReference>
<dbReference type="GO" id="GO:0030170">
    <property type="term" value="F:pyridoxal phosphate binding"/>
    <property type="evidence" value="ECO:0007669"/>
    <property type="project" value="UniProtKB-UniRule"/>
</dbReference>
<feature type="binding site" evidence="5">
    <location>
        <position position="332"/>
    </location>
    <ligand>
        <name>substrate</name>
    </ligand>
</feature>
<feature type="active site" description="Proton donor" evidence="7">
    <location>
        <position position="395"/>
    </location>
</feature>
<dbReference type="InterPro" id="IPR009006">
    <property type="entry name" value="Ala_racemase/Decarboxylase_C"/>
</dbReference>
<feature type="modified residue" description="N6-(pyridoxal phosphate)lysine" evidence="5 7">
    <location>
        <position position="68"/>
    </location>
</feature>
<dbReference type="PRINTS" id="PR01181">
    <property type="entry name" value="DAPDCRBXLASE"/>
</dbReference>
<dbReference type="HAMAP" id="MF_02120">
    <property type="entry name" value="LysA"/>
    <property type="match status" value="1"/>
</dbReference>
<feature type="binding site" evidence="5">
    <location>
        <position position="336"/>
    </location>
    <ligand>
        <name>substrate</name>
    </ligand>
</feature>
<evidence type="ECO:0000259" key="10">
    <source>
        <dbReference type="Pfam" id="PF02784"/>
    </source>
</evidence>
<keyword evidence="2 5" id="KW-0210">Decarboxylase</keyword>
<protein>
    <recommendedName>
        <fullName evidence="5 6">Diaminopimelate decarboxylase</fullName>
        <shortName evidence="5">DAP decarboxylase</shortName>
        <shortName evidence="5">DAPDC</shortName>
        <ecNumber evidence="5 6">4.1.1.20</ecNumber>
    </recommendedName>
</protein>
<comment type="function">
    <text evidence="5">Specifically catalyzes the decarboxylation of meso-diaminopimelate (meso-DAP) to L-lysine.</text>
</comment>
<dbReference type="InterPro" id="IPR022657">
    <property type="entry name" value="De-COase2_CS"/>
</dbReference>
<evidence type="ECO:0000256" key="3">
    <source>
        <dbReference type="ARBA" id="ARBA00022898"/>
    </source>
</evidence>
<dbReference type="PROSITE" id="PS00879">
    <property type="entry name" value="ODR_DC_2_2"/>
    <property type="match status" value="1"/>
</dbReference>
<dbReference type="Gene3D" id="2.40.37.10">
    <property type="entry name" value="Lyase, Ornithine Decarboxylase, Chain A, domain 1"/>
    <property type="match status" value="1"/>
</dbReference>
<keyword evidence="4 5" id="KW-0456">Lyase</keyword>
<dbReference type="EC" id="4.1.1.20" evidence="5 6"/>
<sequence>MESTSCPEGIEIENSNHYFDGVDLVALALDYGTPLYVMSETIVRRHCEALRESFLRRYPGTRAYYASKAFQTLDMLRIIKDEGLGVDVVSGGELYAALKAGVVPSDIIFHGNAKTDHELRLAVEAGVGRIAVDNLEEIYRIEREAARTGKTQTILFRVTPGVDSHTHRFISTGSLDSKFGIPLEPVETTRYIEALAACPHVDFAGLHFHVGSQLLENTSHLAALRVALGFAARLARDFGLTVRELNMGGGFGIRYLPEDRAPVLSEFVDPLMAAVREWSAREKLPLPACAIEPGRWIVGEAGLTLYQIIAVKEIPGVRTYVAVDGGMGDNIRPALYDAKYYAAIVGRTRDQGASVGRGEAAGHGQAQNRSSVVESNVATASERPFRTVTIAGRYCESGDILVRDASLPEPRPGDILSLFSTGAYCFAMASNYNRVPRPALVMVKNGKARLSVRRETYEDLLSRDI</sequence>
<feature type="binding site" evidence="5">
    <location>
        <position position="295"/>
    </location>
    <ligand>
        <name>substrate</name>
    </ligand>
</feature>
<evidence type="ECO:0000256" key="8">
    <source>
        <dbReference type="RuleBase" id="RU003738"/>
    </source>
</evidence>
<comment type="catalytic activity">
    <reaction evidence="5 8">
        <text>meso-2,6-diaminopimelate + H(+) = L-lysine + CO2</text>
        <dbReference type="Rhea" id="RHEA:15101"/>
        <dbReference type="ChEBI" id="CHEBI:15378"/>
        <dbReference type="ChEBI" id="CHEBI:16526"/>
        <dbReference type="ChEBI" id="CHEBI:32551"/>
        <dbReference type="ChEBI" id="CHEBI:57791"/>
        <dbReference type="EC" id="4.1.1.20"/>
    </reaction>
</comment>
<feature type="binding site" evidence="5">
    <location>
        <position position="424"/>
    </location>
    <ligand>
        <name>pyridoxal 5'-phosphate</name>
        <dbReference type="ChEBI" id="CHEBI:597326"/>
    </ligand>
</feature>
<organism evidence="11">
    <name type="scientific">uncultured spirochete</name>
    <dbReference type="NCBI Taxonomy" id="156406"/>
    <lineage>
        <taxon>Bacteria</taxon>
        <taxon>Pseudomonadati</taxon>
        <taxon>Spirochaetota</taxon>
        <taxon>Spirochaetia</taxon>
        <taxon>Spirochaetales</taxon>
        <taxon>environmental samples</taxon>
    </lineage>
</organism>
<dbReference type="InterPro" id="IPR022644">
    <property type="entry name" value="De-COase2_N"/>
</dbReference>
<dbReference type="InterPro" id="IPR022653">
    <property type="entry name" value="De-COase2_pyr-phos_BS"/>
</dbReference>
<dbReference type="PANTHER" id="PTHR43727:SF2">
    <property type="entry name" value="GROUP IV DECARBOXYLASE"/>
    <property type="match status" value="1"/>
</dbReference>
<evidence type="ECO:0000256" key="9">
    <source>
        <dbReference type="SAM" id="MobiDB-lite"/>
    </source>
</evidence>
<evidence type="ECO:0000256" key="6">
    <source>
        <dbReference type="NCBIfam" id="TIGR01048"/>
    </source>
</evidence>
<dbReference type="FunFam" id="3.20.20.10:FF:000003">
    <property type="entry name" value="Diaminopimelate decarboxylase"/>
    <property type="match status" value="1"/>
</dbReference>
<feature type="binding site" evidence="5">
    <location>
        <position position="250"/>
    </location>
    <ligand>
        <name>pyridoxal 5'-phosphate</name>
        <dbReference type="ChEBI" id="CHEBI:597326"/>
    </ligand>
</feature>
<comment type="cofactor">
    <cofactor evidence="1 5 7 8">
        <name>pyridoxal 5'-phosphate</name>
        <dbReference type="ChEBI" id="CHEBI:597326"/>
    </cofactor>
</comment>
<name>A0A3P3XMF1_9SPIR</name>
<evidence type="ECO:0000313" key="11">
    <source>
        <dbReference type="EMBL" id="SLM17481.1"/>
    </source>
</evidence>
<evidence type="ECO:0000256" key="5">
    <source>
        <dbReference type="HAMAP-Rule" id="MF_02120"/>
    </source>
</evidence>
<dbReference type="CDD" id="cd06828">
    <property type="entry name" value="PLPDE_III_DapDC"/>
    <property type="match status" value="1"/>
</dbReference>
<feature type="binding site" evidence="5">
    <location>
        <position position="396"/>
    </location>
    <ligand>
        <name>substrate</name>
    </ligand>
</feature>
<keyword evidence="5" id="KW-0028">Amino-acid biosynthesis</keyword>
<dbReference type="SUPFAM" id="SSF50621">
    <property type="entry name" value="Alanine racemase C-terminal domain-like"/>
    <property type="match status" value="1"/>
</dbReference>
<evidence type="ECO:0000256" key="4">
    <source>
        <dbReference type="ARBA" id="ARBA00023239"/>
    </source>
</evidence>
<evidence type="ECO:0000256" key="7">
    <source>
        <dbReference type="PIRSR" id="PIRSR600183-50"/>
    </source>
</evidence>
<feature type="binding site" evidence="5">
    <location>
        <begin position="292"/>
        <end position="295"/>
    </location>
    <ligand>
        <name>pyridoxal 5'-phosphate</name>
        <dbReference type="ChEBI" id="CHEBI:597326"/>
    </ligand>
</feature>
<feature type="region of interest" description="Disordered" evidence="9">
    <location>
        <begin position="354"/>
        <end position="377"/>
    </location>
</feature>
<dbReference type="PANTHER" id="PTHR43727">
    <property type="entry name" value="DIAMINOPIMELATE DECARBOXYLASE"/>
    <property type="match status" value="1"/>
</dbReference>
<proteinExistence type="inferred from homology"/>
<keyword evidence="5 8" id="KW-0457">Lysine biosynthesis</keyword>
<feature type="compositionally biased region" description="Polar residues" evidence="9">
    <location>
        <begin position="365"/>
        <end position="377"/>
    </location>
</feature>
<dbReference type="PRINTS" id="PR01179">
    <property type="entry name" value="ODADCRBXLASE"/>
</dbReference>
<keyword evidence="3 5" id="KW-0663">Pyridoxal phosphate</keyword>
<dbReference type="EMBL" id="FWDO01000004">
    <property type="protein sequence ID" value="SLM17481.1"/>
    <property type="molecule type" value="Genomic_DNA"/>
</dbReference>
<dbReference type="InterPro" id="IPR002986">
    <property type="entry name" value="DAP_deCOOHase_LysA"/>
</dbReference>
<feature type="domain" description="Orn/DAP/Arg decarboxylase 2 N-terminal" evidence="10">
    <location>
        <begin position="52"/>
        <end position="298"/>
    </location>
</feature>
<feature type="binding site" evidence="5">
    <location>
        <position position="424"/>
    </location>
    <ligand>
        <name>substrate</name>
    </ligand>
</feature>
<evidence type="ECO:0000256" key="1">
    <source>
        <dbReference type="ARBA" id="ARBA00001933"/>
    </source>
</evidence>
<dbReference type="InterPro" id="IPR029066">
    <property type="entry name" value="PLP-binding_barrel"/>
</dbReference>
<dbReference type="PROSITE" id="PS00878">
    <property type="entry name" value="ODR_DC_2_1"/>
    <property type="match status" value="1"/>
</dbReference>
<dbReference type="AlphaFoldDB" id="A0A3P3XMF1"/>
<dbReference type="GO" id="GO:0009089">
    <property type="term" value="P:lysine biosynthetic process via diaminopimelate"/>
    <property type="evidence" value="ECO:0007669"/>
    <property type="project" value="UniProtKB-UniRule"/>
</dbReference>
<dbReference type="SUPFAM" id="SSF51419">
    <property type="entry name" value="PLP-binding barrel"/>
    <property type="match status" value="1"/>
</dbReference>
<dbReference type="NCBIfam" id="TIGR01048">
    <property type="entry name" value="lysA"/>
    <property type="match status" value="1"/>
</dbReference>
<dbReference type="UniPathway" id="UPA00034">
    <property type="reaction ID" value="UER00027"/>
</dbReference>
<gene>
    <name evidence="5 11" type="primary">lysA</name>
    <name evidence="11" type="ORF">SPIRO4BDMA_40050</name>
</gene>
<evidence type="ECO:0000256" key="2">
    <source>
        <dbReference type="ARBA" id="ARBA00022793"/>
    </source>
</evidence>
<comment type="similarity">
    <text evidence="5">Belongs to the Orn/Lys/Arg decarboxylase class-II family. LysA subfamily.</text>
</comment>
<dbReference type="Pfam" id="PF02784">
    <property type="entry name" value="Orn_Arg_deC_N"/>
    <property type="match status" value="1"/>
</dbReference>